<dbReference type="AlphaFoldDB" id="A0AAD8QDJ5"/>
<evidence type="ECO:0000256" key="1">
    <source>
        <dbReference type="SAM" id="MobiDB-lite"/>
    </source>
</evidence>
<dbReference type="Proteomes" id="UP001230504">
    <property type="component" value="Unassembled WGS sequence"/>
</dbReference>
<evidence type="ECO:0000313" key="2">
    <source>
        <dbReference type="EMBL" id="KAK1600026.1"/>
    </source>
</evidence>
<gene>
    <name evidence="2" type="ORF">LY79DRAFT_4245</name>
</gene>
<reference evidence="2" key="1">
    <citation type="submission" date="2021-06" db="EMBL/GenBank/DDBJ databases">
        <title>Comparative genomics, transcriptomics and evolutionary studies reveal genomic signatures of adaptation to plant cell wall in hemibiotrophic fungi.</title>
        <authorList>
            <consortium name="DOE Joint Genome Institute"/>
            <person name="Baroncelli R."/>
            <person name="Diaz J.F."/>
            <person name="Benocci T."/>
            <person name="Peng M."/>
            <person name="Battaglia E."/>
            <person name="Haridas S."/>
            <person name="Andreopoulos W."/>
            <person name="Labutti K."/>
            <person name="Pangilinan J."/>
            <person name="Floch G.L."/>
            <person name="Makela M.R."/>
            <person name="Henrissat B."/>
            <person name="Grigoriev I.V."/>
            <person name="Crouch J.A."/>
            <person name="De Vries R.P."/>
            <person name="Sukno S.A."/>
            <person name="Thon M.R."/>
        </authorList>
    </citation>
    <scope>NUCLEOTIDE SEQUENCE</scope>
    <source>
        <strain evidence="2">CBS 125086</strain>
    </source>
</reference>
<feature type="region of interest" description="Disordered" evidence="1">
    <location>
        <begin position="43"/>
        <end position="116"/>
    </location>
</feature>
<evidence type="ECO:0000313" key="3">
    <source>
        <dbReference type="Proteomes" id="UP001230504"/>
    </source>
</evidence>
<proteinExistence type="predicted"/>
<comment type="caution">
    <text evidence="2">The sequence shown here is derived from an EMBL/GenBank/DDBJ whole genome shotgun (WGS) entry which is preliminary data.</text>
</comment>
<sequence length="297" mass="32767">MKKPYPAFFLPPTLPIYLMQQSPCKIVGRASVPTITYRSRRISVRPRPPFKPNKPTRATSLPSLHRRQAIPSLLFHRSLSPPLPPRPSGLVPKPRRVKPMRRASREDGKKTCSRTAGRWPTLSHVAHTHTHVLVRHNFCDVPLHPSAAPPVTVIPSSPSCEPSAPWTEPDAVTARGLGGPRGGRCTSYEAGPPPSLLHPLLSQSLASPISPRDCNVLPWKKLWARRYIVLPRNLVLSFAIFNRSPDAEGPDKSSGGGGGATTERAINLAKTSRETRTRTHTHTHTHTHVLTSRQPHP</sequence>
<name>A0AAD8QDJ5_9PEZI</name>
<accession>A0AAD8QDJ5</accession>
<feature type="region of interest" description="Disordered" evidence="1">
    <location>
        <begin position="245"/>
        <end position="297"/>
    </location>
</feature>
<feature type="compositionally biased region" description="Basic residues" evidence="1">
    <location>
        <begin position="278"/>
        <end position="287"/>
    </location>
</feature>
<dbReference type="RefSeq" id="XP_060420522.1">
    <property type="nucleotide sequence ID" value="XM_060553161.1"/>
</dbReference>
<dbReference type="EMBL" id="JAHLJV010000001">
    <property type="protein sequence ID" value="KAK1600026.1"/>
    <property type="molecule type" value="Genomic_DNA"/>
</dbReference>
<organism evidence="2 3">
    <name type="scientific">Colletotrichum navitas</name>
    <dbReference type="NCBI Taxonomy" id="681940"/>
    <lineage>
        <taxon>Eukaryota</taxon>
        <taxon>Fungi</taxon>
        <taxon>Dikarya</taxon>
        <taxon>Ascomycota</taxon>
        <taxon>Pezizomycotina</taxon>
        <taxon>Sordariomycetes</taxon>
        <taxon>Hypocreomycetidae</taxon>
        <taxon>Glomerellales</taxon>
        <taxon>Glomerellaceae</taxon>
        <taxon>Colletotrichum</taxon>
        <taxon>Colletotrichum graminicola species complex</taxon>
    </lineage>
</organism>
<feature type="compositionally biased region" description="Low complexity" evidence="1">
    <location>
        <begin position="71"/>
        <end position="80"/>
    </location>
</feature>
<feature type="compositionally biased region" description="Basic residues" evidence="1">
    <location>
        <begin position="93"/>
        <end position="102"/>
    </location>
</feature>
<dbReference type="GeneID" id="85437401"/>
<protein>
    <submittedName>
        <fullName evidence="2">Uncharacterized protein</fullName>
    </submittedName>
</protein>
<keyword evidence="3" id="KW-1185">Reference proteome</keyword>